<sequence length="426" mass="48429">MSKHISEVGTWTAEDAAEIQSRWQKPTETRLLSGRHLRVYTGLSKPFFMKKPGKSGEAGSTPYQGYFVDMLEMLASRLNFTWDITLGSRVRPRIIAAAESKKYDLLLVGMAMRTGYAGWEKVEYSIPIRTRGYFLTMKKSNRHEGQGIFQFMGPFSAEVWLTFVAAVVGVSLVMAANGRLNPYEWSKAAGRGEVSEEEADNLSLVNSLCYDPVKTNLAAFLSRPSTERSIRSLADLARQTDVPYGTYKGYTIVKFLKKSQEEPFKTIGRYLDKNSDEVLFNKGVQAFERAAKGDFIFISPTTYEYEILNERCDMVILTDEYFFKYEVVFPFPVGSPYRAEINQALMKMTEDGQMDALTNRWFNKKMYKCSTGSTQEGVLDMEQLNGAFYYLMIGMGTSILVFALEWVHFKFKKGRSSDPANRGDRV</sequence>
<keyword evidence="6" id="KW-0675">Receptor</keyword>
<gene>
    <name evidence="11" type="primary">LOC118407252</name>
</gene>
<evidence type="ECO:0000313" key="10">
    <source>
        <dbReference type="Proteomes" id="UP000001554"/>
    </source>
</evidence>
<dbReference type="SUPFAM" id="SSF53850">
    <property type="entry name" value="Periplasmic binding protein-like II"/>
    <property type="match status" value="1"/>
</dbReference>
<dbReference type="AlphaFoldDB" id="A0A9J7HQJ7"/>
<dbReference type="Proteomes" id="UP000001554">
    <property type="component" value="Unplaced"/>
</dbReference>
<dbReference type="Gene3D" id="1.10.287.70">
    <property type="match status" value="1"/>
</dbReference>
<accession>A0A9J7HQJ7</accession>
<dbReference type="GO" id="GO:0050906">
    <property type="term" value="P:detection of stimulus involved in sensory perception"/>
    <property type="evidence" value="ECO:0007669"/>
    <property type="project" value="UniProtKB-ARBA"/>
</dbReference>
<evidence type="ECO:0000259" key="9">
    <source>
        <dbReference type="SMART" id="SM00079"/>
    </source>
</evidence>
<dbReference type="KEGG" id="bfo:118407252"/>
<keyword evidence="5 8" id="KW-0472">Membrane</keyword>
<evidence type="ECO:0000256" key="1">
    <source>
        <dbReference type="ARBA" id="ARBA00004651"/>
    </source>
</evidence>
<dbReference type="InterPro" id="IPR052192">
    <property type="entry name" value="Insect_Ionotropic_Sensory_Rcpt"/>
</dbReference>
<dbReference type="GO" id="GO:0015276">
    <property type="term" value="F:ligand-gated monoatomic ion channel activity"/>
    <property type="evidence" value="ECO:0007669"/>
    <property type="project" value="InterPro"/>
</dbReference>
<dbReference type="GeneID" id="118407252"/>
<evidence type="ECO:0000256" key="7">
    <source>
        <dbReference type="ARBA" id="ARBA00023180"/>
    </source>
</evidence>
<dbReference type="SMART" id="SM00079">
    <property type="entry name" value="PBPe"/>
    <property type="match status" value="1"/>
</dbReference>
<evidence type="ECO:0000256" key="6">
    <source>
        <dbReference type="ARBA" id="ARBA00023170"/>
    </source>
</evidence>
<dbReference type="InterPro" id="IPR001638">
    <property type="entry name" value="Solute-binding_3/MltF_N"/>
</dbReference>
<keyword evidence="7" id="KW-0325">Glycoprotein</keyword>
<reference evidence="11" key="1">
    <citation type="submission" date="2025-08" db="UniProtKB">
        <authorList>
            <consortium name="RefSeq"/>
        </authorList>
    </citation>
    <scope>IDENTIFICATION</scope>
    <source>
        <strain evidence="11">S238N-H82</strain>
        <tissue evidence="11">Testes</tissue>
    </source>
</reference>
<keyword evidence="10" id="KW-1185">Reference proteome</keyword>
<dbReference type="Pfam" id="PF00497">
    <property type="entry name" value="SBP_bac_3"/>
    <property type="match status" value="1"/>
</dbReference>
<dbReference type="Gene3D" id="3.40.190.10">
    <property type="entry name" value="Periplasmic binding protein-like II"/>
    <property type="match status" value="2"/>
</dbReference>
<comment type="subcellular location">
    <subcellularLocation>
        <location evidence="1">Cell membrane</location>
        <topology evidence="1">Multi-pass membrane protein</topology>
    </subcellularLocation>
</comment>
<evidence type="ECO:0000256" key="5">
    <source>
        <dbReference type="ARBA" id="ARBA00023136"/>
    </source>
</evidence>
<name>A0A9J7HQJ7_BRAFL</name>
<organism evidence="10 11">
    <name type="scientific">Branchiostoma floridae</name>
    <name type="common">Florida lancelet</name>
    <name type="synonym">Amphioxus</name>
    <dbReference type="NCBI Taxonomy" id="7739"/>
    <lineage>
        <taxon>Eukaryota</taxon>
        <taxon>Metazoa</taxon>
        <taxon>Chordata</taxon>
        <taxon>Cephalochordata</taxon>
        <taxon>Leptocardii</taxon>
        <taxon>Amphioxiformes</taxon>
        <taxon>Branchiostomatidae</taxon>
        <taxon>Branchiostoma</taxon>
    </lineage>
</organism>
<dbReference type="GO" id="GO:0005886">
    <property type="term" value="C:plasma membrane"/>
    <property type="evidence" value="ECO:0007669"/>
    <property type="project" value="UniProtKB-SubCell"/>
</dbReference>
<proteinExistence type="predicted"/>
<feature type="domain" description="Ionotropic glutamate receptor C-terminal" evidence="9">
    <location>
        <begin position="36"/>
        <end position="364"/>
    </location>
</feature>
<evidence type="ECO:0000313" key="11">
    <source>
        <dbReference type="RefSeq" id="XP_035663603.1"/>
    </source>
</evidence>
<evidence type="ECO:0000256" key="4">
    <source>
        <dbReference type="ARBA" id="ARBA00022989"/>
    </source>
</evidence>
<dbReference type="PANTHER" id="PTHR42643:SF24">
    <property type="entry name" value="IONOTROPIC RECEPTOR 60A"/>
    <property type="match status" value="1"/>
</dbReference>
<feature type="transmembrane region" description="Helical" evidence="8">
    <location>
        <begin position="387"/>
        <end position="407"/>
    </location>
</feature>
<dbReference type="InterPro" id="IPR001320">
    <property type="entry name" value="Iontro_rcpt_C"/>
</dbReference>
<dbReference type="PANTHER" id="PTHR42643">
    <property type="entry name" value="IONOTROPIC RECEPTOR 20A-RELATED"/>
    <property type="match status" value="1"/>
</dbReference>
<dbReference type="OrthoDB" id="5984008at2759"/>
<dbReference type="RefSeq" id="XP_035663603.1">
    <property type="nucleotide sequence ID" value="XM_035807710.1"/>
</dbReference>
<keyword evidence="3 8" id="KW-0812">Transmembrane</keyword>
<protein>
    <submittedName>
        <fullName evidence="11">Glutamate receptor ionotropic, kainate 2-like</fullName>
    </submittedName>
</protein>
<evidence type="ECO:0000256" key="2">
    <source>
        <dbReference type="ARBA" id="ARBA00022475"/>
    </source>
</evidence>
<keyword evidence="4 8" id="KW-1133">Transmembrane helix</keyword>
<keyword evidence="2" id="KW-1003">Cell membrane</keyword>
<evidence type="ECO:0000256" key="8">
    <source>
        <dbReference type="SAM" id="Phobius"/>
    </source>
</evidence>
<evidence type="ECO:0000256" key="3">
    <source>
        <dbReference type="ARBA" id="ARBA00022692"/>
    </source>
</evidence>